<sequence>MASLKRKRDLGPRNSFRASSAQRRFATDPVNPIRLRPINPDTFNVTTGLEHVPTHGWCGVPSAINEDEHGIDDSGEVVMAVDIKEKGTVGCCFYIAREERLGILGDVQFGEENLIDILKLEINPTTILTSTRAEEATMADVQSSDDALRLPYRIDVRPIQEYSVNDAKVKLAELEIFHQEADLAQFLVPGDGLTQQAEEMIAENAGFSFEKGKLLRLGGIFATHTLDLQEAIRETHWQDMVSLRERVDIEESQEQQRTVIKQGVDRDLDLLKDRYNGLDGLLKQVAIDVASTIPASLQIEVNVIYFPQLGFNIAIPFDDTGRAAYTGSCGTWEQVFTTENRAYFKDERMRELDEKLGDIYGLVCEREIEIAHEIAQSVLKFEEMLSACSDLCGELDCYLAMAKTAEVYKFARPQMSTENVIRVEGGRHPLQELTVASYISNDVNLCGGYGASDRRHSNGPSMLLLTGPNFSGKSIYMKQVALIVYLAHIGSYVPAQAAEIGITDKILTRISTPETVSKIQSTFMLDLQQISLLLKFSTRKSLIIIDEFGKGTDLNDGAGLACGIFEYLLSLGDERPKVLAATHFHEIFENGFLPERQPLTFGHMEVRVDEELANAREQITYLYNFKLGRSNKSFGILCAAMNGVDEAIVARANELVSLSARGQDLVAACARISKTEEAILEKAESIARRFLNMDLSTKMGRDIKQVLADLLADGAVIV</sequence>
<evidence type="ECO:0000259" key="13">
    <source>
        <dbReference type="PROSITE" id="PS00486"/>
    </source>
</evidence>
<dbReference type="AlphaFoldDB" id="A0A364KPW1"/>
<keyword evidence="4" id="KW-0158">Chromosome</keyword>
<feature type="domain" description="DNA mismatch repair proteins mutS family" evidence="13">
    <location>
        <begin position="541"/>
        <end position="557"/>
    </location>
</feature>
<evidence type="ECO:0000256" key="5">
    <source>
        <dbReference type="ARBA" id="ARBA00022741"/>
    </source>
</evidence>
<evidence type="ECO:0000313" key="14">
    <source>
        <dbReference type="EMBL" id="RAO65596.1"/>
    </source>
</evidence>
<evidence type="ECO:0000256" key="9">
    <source>
        <dbReference type="ARBA" id="ARBA00023254"/>
    </source>
</evidence>
<evidence type="ECO:0000256" key="12">
    <source>
        <dbReference type="SAM" id="MobiDB-lite"/>
    </source>
</evidence>
<dbReference type="GeneID" id="63790825"/>
<dbReference type="EMBL" id="MIKG01000002">
    <property type="protein sequence ID" value="RAO65596.1"/>
    <property type="molecule type" value="Genomic_DNA"/>
</dbReference>
<keyword evidence="6" id="KW-0067">ATP-binding</keyword>
<dbReference type="RefSeq" id="XP_040730113.1">
    <property type="nucleotide sequence ID" value="XM_040873663.1"/>
</dbReference>
<dbReference type="InterPro" id="IPR007696">
    <property type="entry name" value="DNA_mismatch_repair_MutS_core"/>
</dbReference>
<evidence type="ECO:0000256" key="11">
    <source>
        <dbReference type="ARBA" id="ARBA00077470"/>
    </source>
</evidence>
<dbReference type="GO" id="GO:0005694">
    <property type="term" value="C:chromosome"/>
    <property type="evidence" value="ECO:0007669"/>
    <property type="project" value="UniProtKB-SubCell"/>
</dbReference>
<name>A0A364KPW1_TALAM</name>
<dbReference type="SMART" id="SM00533">
    <property type="entry name" value="MUTSd"/>
    <property type="match status" value="1"/>
</dbReference>
<dbReference type="Gene3D" id="3.40.50.300">
    <property type="entry name" value="P-loop containing nucleotide triphosphate hydrolases"/>
    <property type="match status" value="1"/>
</dbReference>
<dbReference type="PANTHER" id="PTHR11361">
    <property type="entry name" value="DNA MISMATCH REPAIR PROTEIN MUTS FAMILY MEMBER"/>
    <property type="match status" value="1"/>
</dbReference>
<dbReference type="GO" id="GO:0051026">
    <property type="term" value="P:chiasma assembly"/>
    <property type="evidence" value="ECO:0007669"/>
    <property type="project" value="TreeGrafter"/>
</dbReference>
<dbReference type="InterPro" id="IPR027417">
    <property type="entry name" value="P-loop_NTPase"/>
</dbReference>
<dbReference type="Pfam" id="PF00488">
    <property type="entry name" value="MutS_V"/>
    <property type="match status" value="1"/>
</dbReference>
<protein>
    <recommendedName>
        <fullName evidence="10">DNA mismatch repair protein MSH5</fullName>
    </recommendedName>
    <alternativeName>
        <fullName evidence="11">MutS protein homolog 5</fullName>
    </alternativeName>
</protein>
<dbReference type="CDD" id="cd03281">
    <property type="entry name" value="ABC_MSH5_euk"/>
    <property type="match status" value="1"/>
</dbReference>
<gene>
    <name evidence="14" type="ORF">BHQ10_001608</name>
</gene>
<dbReference type="InterPro" id="IPR000432">
    <property type="entry name" value="DNA_mismatch_repair_MutS_C"/>
</dbReference>
<organism evidence="14 15">
    <name type="scientific">Talaromyces amestolkiae</name>
    <dbReference type="NCBI Taxonomy" id="1196081"/>
    <lineage>
        <taxon>Eukaryota</taxon>
        <taxon>Fungi</taxon>
        <taxon>Dikarya</taxon>
        <taxon>Ascomycota</taxon>
        <taxon>Pezizomycotina</taxon>
        <taxon>Eurotiomycetes</taxon>
        <taxon>Eurotiomycetidae</taxon>
        <taxon>Eurotiales</taxon>
        <taxon>Trichocomaceae</taxon>
        <taxon>Talaromyces</taxon>
        <taxon>Talaromyces sect. Talaromyces</taxon>
    </lineage>
</organism>
<evidence type="ECO:0000256" key="8">
    <source>
        <dbReference type="ARBA" id="ARBA00023242"/>
    </source>
</evidence>
<accession>A0A364KPW1</accession>
<dbReference type="PROSITE" id="PS00486">
    <property type="entry name" value="DNA_MISMATCH_REPAIR_2"/>
    <property type="match status" value="1"/>
</dbReference>
<dbReference type="STRING" id="1196081.A0A364KPW1"/>
<dbReference type="SUPFAM" id="SSF52540">
    <property type="entry name" value="P-loop containing nucleoside triphosphate hydrolases"/>
    <property type="match status" value="1"/>
</dbReference>
<feature type="region of interest" description="Disordered" evidence="12">
    <location>
        <begin position="1"/>
        <end position="24"/>
    </location>
</feature>
<evidence type="ECO:0000256" key="6">
    <source>
        <dbReference type="ARBA" id="ARBA00022840"/>
    </source>
</evidence>
<dbReference type="InterPro" id="IPR036187">
    <property type="entry name" value="DNA_mismatch_repair_MutS_sf"/>
</dbReference>
<dbReference type="GO" id="GO:0006298">
    <property type="term" value="P:mismatch repair"/>
    <property type="evidence" value="ECO:0007669"/>
    <property type="project" value="InterPro"/>
</dbReference>
<keyword evidence="7" id="KW-0238">DNA-binding</keyword>
<comment type="caution">
    <text evidence="14">The sequence shown here is derived from an EMBL/GenBank/DDBJ whole genome shotgun (WGS) entry which is preliminary data.</text>
</comment>
<evidence type="ECO:0000256" key="1">
    <source>
        <dbReference type="ARBA" id="ARBA00004123"/>
    </source>
</evidence>
<keyword evidence="5" id="KW-0547">Nucleotide-binding</keyword>
<dbReference type="Proteomes" id="UP000249363">
    <property type="component" value="Unassembled WGS sequence"/>
</dbReference>
<evidence type="ECO:0000256" key="7">
    <source>
        <dbReference type="ARBA" id="ARBA00023125"/>
    </source>
</evidence>
<keyword evidence="8" id="KW-0539">Nucleus</keyword>
<evidence type="ECO:0000256" key="2">
    <source>
        <dbReference type="ARBA" id="ARBA00004286"/>
    </source>
</evidence>
<dbReference type="GO" id="GO:0005634">
    <property type="term" value="C:nucleus"/>
    <property type="evidence" value="ECO:0007669"/>
    <property type="project" value="UniProtKB-SubCell"/>
</dbReference>
<dbReference type="PANTHER" id="PTHR11361:SF20">
    <property type="entry name" value="MUTS PROTEIN HOMOLOG 5"/>
    <property type="match status" value="1"/>
</dbReference>
<evidence type="ECO:0000256" key="10">
    <source>
        <dbReference type="ARBA" id="ARBA00073549"/>
    </source>
</evidence>
<dbReference type="GO" id="GO:0030983">
    <property type="term" value="F:mismatched DNA binding"/>
    <property type="evidence" value="ECO:0007669"/>
    <property type="project" value="InterPro"/>
</dbReference>
<dbReference type="SMART" id="SM00534">
    <property type="entry name" value="MUTSac"/>
    <property type="match status" value="1"/>
</dbReference>
<keyword evidence="9" id="KW-0469">Meiosis</keyword>
<proteinExistence type="inferred from homology"/>
<comment type="similarity">
    <text evidence="3">Belongs to the DNA mismatch repair MutS family.</text>
</comment>
<dbReference type="GO" id="GO:0005524">
    <property type="term" value="F:ATP binding"/>
    <property type="evidence" value="ECO:0007669"/>
    <property type="project" value="UniProtKB-KW"/>
</dbReference>
<comment type="subcellular location">
    <subcellularLocation>
        <location evidence="2">Chromosome</location>
    </subcellularLocation>
    <subcellularLocation>
        <location evidence="1">Nucleus</location>
    </subcellularLocation>
</comment>
<dbReference type="Gene3D" id="1.10.1420.10">
    <property type="match status" value="2"/>
</dbReference>
<evidence type="ECO:0000256" key="3">
    <source>
        <dbReference type="ARBA" id="ARBA00006271"/>
    </source>
</evidence>
<dbReference type="SUPFAM" id="SSF48334">
    <property type="entry name" value="DNA repair protein MutS, domain III"/>
    <property type="match status" value="1"/>
</dbReference>
<evidence type="ECO:0000256" key="4">
    <source>
        <dbReference type="ARBA" id="ARBA00022454"/>
    </source>
</evidence>
<dbReference type="GO" id="GO:0140664">
    <property type="term" value="F:ATP-dependent DNA damage sensor activity"/>
    <property type="evidence" value="ECO:0007669"/>
    <property type="project" value="InterPro"/>
</dbReference>
<keyword evidence="15" id="KW-1185">Reference proteome</keyword>
<dbReference type="FunFam" id="3.40.50.300:FF:001067">
    <property type="entry name" value="DNA mismatch repair protein MSH5"/>
    <property type="match status" value="1"/>
</dbReference>
<dbReference type="InterPro" id="IPR045076">
    <property type="entry name" value="MutS"/>
</dbReference>
<evidence type="ECO:0000313" key="15">
    <source>
        <dbReference type="Proteomes" id="UP000249363"/>
    </source>
</evidence>
<dbReference type="OrthoDB" id="29596at2759"/>
<reference evidence="14 15" key="1">
    <citation type="journal article" date="2017" name="Biotechnol. Biofuels">
        <title>Differential beta-glucosidase expression as a function of carbon source availability in Talaromyces amestolkiae: a genomic and proteomic approach.</title>
        <authorList>
            <person name="de Eugenio L.I."/>
            <person name="Mendez-Liter J.A."/>
            <person name="Nieto-Dominguez M."/>
            <person name="Alonso L."/>
            <person name="Gil-Munoz J."/>
            <person name="Barriuso J."/>
            <person name="Prieto A."/>
            <person name="Martinez M.J."/>
        </authorList>
    </citation>
    <scope>NUCLEOTIDE SEQUENCE [LARGE SCALE GENOMIC DNA]</scope>
    <source>
        <strain evidence="14 15">CIB</strain>
    </source>
</reference>